<sequence>MKLFFRKKLTKEEMKSFLEEMREMYKEIHNANRKILSNSFENKELKNLFKEIKRFERRQDRILSGLWKMERNMILDSWKLWGDLERKKLQKKSLEKYFEVCKVLLKKYQLEDYQPYDELKKKLKHLNNQRYTYLDGPKPAKAWKFHCHHVDEIYFGKLELQISMNKYKKGKALIVSFEEHLLLHFLIFCFDLNRKSILFFERFYHWDKIISIIKEQCKKFKIQDDLILEYVKNLEAAISSSLKTEQLITPWHWRSWISQNNELLWDKKLKKEHENHSLGIKI</sequence>
<keyword evidence="3" id="KW-1185">Reference proteome</keyword>
<protein>
    <submittedName>
        <fullName evidence="2">Uncharacterized protein</fullName>
    </submittedName>
</protein>
<evidence type="ECO:0000313" key="2">
    <source>
        <dbReference type="EMBL" id="VEU74986.1"/>
    </source>
</evidence>
<dbReference type="EMBL" id="LR215036">
    <property type="protein sequence ID" value="VEU74986.1"/>
    <property type="molecule type" value="Genomic_DNA"/>
</dbReference>
<dbReference type="AlphaFoldDB" id="A0A449B326"/>
<accession>A0A449B326</accession>
<organism evidence="2 3">
    <name type="scientific">Mycoplasmopsis citelli</name>
    <dbReference type="NCBI Taxonomy" id="171281"/>
    <lineage>
        <taxon>Bacteria</taxon>
        <taxon>Bacillati</taxon>
        <taxon>Mycoplasmatota</taxon>
        <taxon>Mycoplasmoidales</taxon>
        <taxon>Metamycoplasmataceae</taxon>
        <taxon>Mycoplasmopsis</taxon>
    </lineage>
</organism>
<proteinExistence type="predicted"/>
<reference evidence="2 3" key="1">
    <citation type="submission" date="2019-01" db="EMBL/GenBank/DDBJ databases">
        <authorList>
            <consortium name="Pathogen Informatics"/>
        </authorList>
    </citation>
    <scope>NUCLEOTIDE SEQUENCE [LARGE SCALE GENOMIC DNA]</scope>
    <source>
        <strain evidence="2 3">NCTC10181</strain>
    </source>
</reference>
<name>A0A449B326_9BACT</name>
<evidence type="ECO:0000256" key="1">
    <source>
        <dbReference type="SAM" id="Coils"/>
    </source>
</evidence>
<dbReference type="KEGG" id="mcit:NCTC10181_00860"/>
<dbReference type="Proteomes" id="UP000290985">
    <property type="component" value="Chromosome"/>
</dbReference>
<keyword evidence="1" id="KW-0175">Coiled coil</keyword>
<feature type="coiled-coil region" evidence="1">
    <location>
        <begin position="7"/>
        <end position="58"/>
    </location>
</feature>
<evidence type="ECO:0000313" key="3">
    <source>
        <dbReference type="Proteomes" id="UP000290985"/>
    </source>
</evidence>
<gene>
    <name evidence="2" type="ORF">NCTC10181_00860</name>
</gene>